<proteinExistence type="predicted"/>
<reference evidence="1" key="1">
    <citation type="submission" date="2019-04" db="EMBL/GenBank/DDBJ databases">
        <title>Microbes associate with the intestines of laboratory mice.</title>
        <authorList>
            <person name="Navarre W."/>
            <person name="Wong E."/>
            <person name="Huang K."/>
            <person name="Tropini C."/>
            <person name="Ng K."/>
            <person name="Yu B."/>
        </authorList>
    </citation>
    <scope>NUCLEOTIDE SEQUENCE</scope>
    <source>
        <strain evidence="1">NM09_H32</strain>
    </source>
</reference>
<keyword evidence="2" id="KW-1185">Reference proteome</keyword>
<protein>
    <submittedName>
        <fullName evidence="1">Transketolase family protein</fullName>
    </submittedName>
</protein>
<comment type="caution">
    <text evidence="1">The sequence shown here is derived from an EMBL/GenBank/DDBJ whole genome shotgun (WGS) entry which is preliminary data.</text>
</comment>
<evidence type="ECO:0000313" key="2">
    <source>
        <dbReference type="Proteomes" id="UP000308836"/>
    </source>
</evidence>
<organism evidence="1 2">
    <name type="scientific">Dubosiella muris</name>
    <dbReference type="NCBI Taxonomy" id="3038133"/>
    <lineage>
        <taxon>Bacteria</taxon>
        <taxon>Bacillati</taxon>
        <taxon>Bacillota</taxon>
        <taxon>Erysipelotrichia</taxon>
        <taxon>Erysipelotrichales</taxon>
        <taxon>Erysipelotrichaceae</taxon>
        <taxon>Dubosiella</taxon>
    </lineage>
</organism>
<gene>
    <name evidence="1" type="ORF">E5336_05655</name>
</gene>
<dbReference type="Proteomes" id="UP000308836">
    <property type="component" value="Unassembled WGS sequence"/>
</dbReference>
<sequence length="324" mass="34320">MKEATRQAFGKALAEAAARDPRIIALDADLAPATKTDETKKAVPAQFLQTGIAEANMVGIAAGLAVSGLKPFASSFAMFLAGRAYEQVRNSIAYPGLDVKLCATHAGITVGEDGGSHQCVEDIGLMRMLPGMMVLQPADSVEAAAMVRYLAGVPGPAYLRLSRAAVESVFDDAYEFVPGELRQVRPGRSIAFVASGVMVRECVDAAQRLESAGIDGAVYNLSTIKPLNKARLDEIVNAYDLVYVAEEHLKAGGIWSAVMETVDAPQKVKSIAIEDRFGQSGSVAALMEEYGLSAAAIENRVLEDQRASLAMGIEQIAMAGIRRA</sequence>
<accession>A0AC61R8X1</accession>
<name>A0AC61R8X1_9FIRM</name>
<dbReference type="EMBL" id="SRYG01000009">
    <property type="protein sequence ID" value="TGY66147.1"/>
    <property type="molecule type" value="Genomic_DNA"/>
</dbReference>
<evidence type="ECO:0000313" key="1">
    <source>
        <dbReference type="EMBL" id="TGY66147.1"/>
    </source>
</evidence>